<dbReference type="Proteomes" id="UP000095287">
    <property type="component" value="Unplaced"/>
</dbReference>
<accession>A0A1I7YK87</accession>
<evidence type="ECO:0000313" key="2">
    <source>
        <dbReference type="Proteomes" id="UP000095287"/>
    </source>
</evidence>
<evidence type="ECO:0000313" key="3">
    <source>
        <dbReference type="WBParaSite" id="L893_g1696.t1"/>
    </source>
</evidence>
<sequence>MSNKRLLVVFLLILLVIYSLCTQFHHDGIAVSQSDNTTLQSDRKCGVKIVAAIVWKDIPNVVELCRALRSSPDYKNKSLQYVFFLIQHIPGFYRDMVENECQNVFFRTNALDIDTDEAIRDHAKSQSLKNLIYNADKVIRMNRMGSIEVIDRSLYEKDLFTSRLRKQRYFYAVMEDM</sequence>
<name>A0A1I7YK87_9BILA</name>
<keyword evidence="2" id="KW-1185">Reference proteome</keyword>
<proteinExistence type="predicted"/>
<dbReference type="WBParaSite" id="L893_g1696.t1">
    <property type="protein sequence ID" value="L893_g1696.t1"/>
    <property type="gene ID" value="L893_g1696"/>
</dbReference>
<reference evidence="3" key="1">
    <citation type="submission" date="2016-11" db="UniProtKB">
        <authorList>
            <consortium name="WormBaseParasite"/>
        </authorList>
    </citation>
    <scope>IDENTIFICATION</scope>
</reference>
<dbReference type="AlphaFoldDB" id="A0A1I7YK87"/>
<evidence type="ECO:0000256" key="1">
    <source>
        <dbReference type="SAM" id="SignalP"/>
    </source>
</evidence>
<feature type="chain" id="PRO_5009312253" evidence="1">
    <location>
        <begin position="22"/>
        <end position="177"/>
    </location>
</feature>
<protein>
    <submittedName>
        <fullName evidence="3">Glyco_transf_7N domain-containing protein</fullName>
    </submittedName>
</protein>
<organism evidence="2 3">
    <name type="scientific">Steinernema glaseri</name>
    <dbReference type="NCBI Taxonomy" id="37863"/>
    <lineage>
        <taxon>Eukaryota</taxon>
        <taxon>Metazoa</taxon>
        <taxon>Ecdysozoa</taxon>
        <taxon>Nematoda</taxon>
        <taxon>Chromadorea</taxon>
        <taxon>Rhabditida</taxon>
        <taxon>Tylenchina</taxon>
        <taxon>Panagrolaimomorpha</taxon>
        <taxon>Strongyloidoidea</taxon>
        <taxon>Steinernematidae</taxon>
        <taxon>Steinernema</taxon>
    </lineage>
</organism>
<keyword evidence="1" id="KW-0732">Signal</keyword>
<feature type="signal peptide" evidence="1">
    <location>
        <begin position="1"/>
        <end position="21"/>
    </location>
</feature>